<dbReference type="InterPro" id="IPR021373">
    <property type="entry name" value="DUF2993"/>
</dbReference>
<keyword evidence="1" id="KW-1133">Transmembrane helix</keyword>
<gene>
    <name evidence="2" type="ORF">GCM10022223_28220</name>
</gene>
<evidence type="ECO:0000256" key="1">
    <source>
        <dbReference type="SAM" id="Phobius"/>
    </source>
</evidence>
<organism evidence="2 3">
    <name type="scientific">Kineosporia mesophila</name>
    <dbReference type="NCBI Taxonomy" id="566012"/>
    <lineage>
        <taxon>Bacteria</taxon>
        <taxon>Bacillati</taxon>
        <taxon>Actinomycetota</taxon>
        <taxon>Actinomycetes</taxon>
        <taxon>Kineosporiales</taxon>
        <taxon>Kineosporiaceae</taxon>
        <taxon>Kineosporia</taxon>
    </lineage>
</organism>
<dbReference type="EMBL" id="BAAAZO010000003">
    <property type="protein sequence ID" value="GAA3610416.1"/>
    <property type="molecule type" value="Genomic_DNA"/>
</dbReference>
<evidence type="ECO:0000313" key="2">
    <source>
        <dbReference type="EMBL" id="GAA3610416.1"/>
    </source>
</evidence>
<keyword evidence="1" id="KW-0472">Membrane</keyword>
<reference evidence="3" key="1">
    <citation type="journal article" date="2019" name="Int. J. Syst. Evol. Microbiol.">
        <title>The Global Catalogue of Microorganisms (GCM) 10K type strain sequencing project: providing services to taxonomists for standard genome sequencing and annotation.</title>
        <authorList>
            <consortium name="The Broad Institute Genomics Platform"/>
            <consortium name="The Broad Institute Genome Sequencing Center for Infectious Disease"/>
            <person name="Wu L."/>
            <person name="Ma J."/>
        </authorList>
    </citation>
    <scope>NUCLEOTIDE SEQUENCE [LARGE SCALE GENOMIC DNA]</scope>
    <source>
        <strain evidence="3">JCM 16902</strain>
    </source>
</reference>
<sequence length="290" mass="30293">MIVRPVIPMREGYVHTENLQARVNVTPSVTRWFRRRWLVVVAVCLVVLAVLVVVANVMVTRYVKDQVVRVLRCATDDDTLDPTVSLGSTPLLFGMVSGEVRTVTIGGLSTTAVSGLDTQKPVSVPKGTLSVTLDGLGVRKPHSVESAQAAVHLPWDGLGGRLASEADLSGATLAAKDGLLAVTLAEKVAGEPVTALVSIEADGDSLTVTPESVIVGGRQIGIGLVSLLAGDLLDDENGESRLKPRTINLDLPEGTTLEAVKVQSEGLDLDLGIDPAQIGKSGAAGRNCLA</sequence>
<feature type="transmembrane region" description="Helical" evidence="1">
    <location>
        <begin position="37"/>
        <end position="59"/>
    </location>
</feature>
<protein>
    <recommendedName>
        <fullName evidence="4">DUF2993 domain-containing protein</fullName>
    </recommendedName>
</protein>
<proteinExistence type="predicted"/>
<comment type="caution">
    <text evidence="2">The sequence shown here is derived from an EMBL/GenBank/DDBJ whole genome shotgun (WGS) entry which is preliminary data.</text>
</comment>
<keyword evidence="1" id="KW-0812">Transmembrane</keyword>
<name>A0ABP6ZK11_9ACTN</name>
<accession>A0ABP6ZK11</accession>
<evidence type="ECO:0000313" key="3">
    <source>
        <dbReference type="Proteomes" id="UP001501074"/>
    </source>
</evidence>
<dbReference type="Pfam" id="PF11209">
    <property type="entry name" value="LmeA"/>
    <property type="match status" value="1"/>
</dbReference>
<evidence type="ECO:0008006" key="4">
    <source>
        <dbReference type="Google" id="ProtNLM"/>
    </source>
</evidence>
<keyword evidence="3" id="KW-1185">Reference proteome</keyword>
<dbReference type="Proteomes" id="UP001501074">
    <property type="component" value="Unassembled WGS sequence"/>
</dbReference>